<reference evidence="1" key="1">
    <citation type="submission" date="2018-02" db="EMBL/GenBank/DDBJ databases">
        <title>Rhizophora mucronata_Transcriptome.</title>
        <authorList>
            <person name="Meera S.P."/>
            <person name="Sreeshan A."/>
            <person name="Augustine A."/>
        </authorList>
    </citation>
    <scope>NUCLEOTIDE SEQUENCE</scope>
    <source>
        <tissue evidence="1">Leaf</tissue>
    </source>
</reference>
<accession>A0A2P2PZS1</accession>
<organism evidence="1">
    <name type="scientific">Rhizophora mucronata</name>
    <name type="common">Asiatic mangrove</name>
    <dbReference type="NCBI Taxonomy" id="61149"/>
    <lineage>
        <taxon>Eukaryota</taxon>
        <taxon>Viridiplantae</taxon>
        <taxon>Streptophyta</taxon>
        <taxon>Embryophyta</taxon>
        <taxon>Tracheophyta</taxon>
        <taxon>Spermatophyta</taxon>
        <taxon>Magnoliopsida</taxon>
        <taxon>eudicotyledons</taxon>
        <taxon>Gunneridae</taxon>
        <taxon>Pentapetalae</taxon>
        <taxon>rosids</taxon>
        <taxon>fabids</taxon>
        <taxon>Malpighiales</taxon>
        <taxon>Rhizophoraceae</taxon>
        <taxon>Rhizophora</taxon>
    </lineage>
</organism>
<evidence type="ECO:0000313" key="1">
    <source>
        <dbReference type="EMBL" id="MBX60189.1"/>
    </source>
</evidence>
<protein>
    <submittedName>
        <fullName evidence="1">Uncharacterized protein</fullName>
    </submittedName>
</protein>
<dbReference type="AlphaFoldDB" id="A0A2P2PZS1"/>
<sequence length="46" mass="5425">MLACMFSLEIDFVVSVTKWCSVFYDVILLVKPLCRIKYKSKKHVQN</sequence>
<name>A0A2P2PZS1_RHIMU</name>
<dbReference type="EMBL" id="GGEC01079705">
    <property type="protein sequence ID" value="MBX60189.1"/>
    <property type="molecule type" value="Transcribed_RNA"/>
</dbReference>
<proteinExistence type="predicted"/>